<feature type="transmembrane region" description="Helical" evidence="1">
    <location>
        <begin position="23"/>
        <end position="44"/>
    </location>
</feature>
<organism evidence="2 3">
    <name type="scientific">Aliidiomarina iranensis</name>
    <dbReference type="NCBI Taxonomy" id="1434071"/>
    <lineage>
        <taxon>Bacteria</taxon>
        <taxon>Pseudomonadati</taxon>
        <taxon>Pseudomonadota</taxon>
        <taxon>Gammaproteobacteria</taxon>
        <taxon>Alteromonadales</taxon>
        <taxon>Idiomarinaceae</taxon>
        <taxon>Aliidiomarina</taxon>
    </lineage>
</organism>
<dbReference type="OrthoDB" id="283083at2"/>
<dbReference type="Proteomes" id="UP000288395">
    <property type="component" value="Unassembled WGS sequence"/>
</dbReference>
<evidence type="ECO:0000313" key="3">
    <source>
        <dbReference type="Proteomes" id="UP000288395"/>
    </source>
</evidence>
<reference evidence="3" key="1">
    <citation type="journal article" date="2018" name="Front. Microbiol.">
        <title>Genome-Based Analysis Reveals the Taxonomy and Diversity of the Family Idiomarinaceae.</title>
        <authorList>
            <person name="Liu Y."/>
            <person name="Lai Q."/>
            <person name="Shao Z."/>
        </authorList>
    </citation>
    <scope>NUCLEOTIDE SEQUENCE [LARGE SCALE GENOMIC DNA]</scope>
    <source>
        <strain evidence="3">GBPy7</strain>
    </source>
</reference>
<keyword evidence="1" id="KW-0812">Transmembrane</keyword>
<dbReference type="AlphaFoldDB" id="A0A432VWV6"/>
<dbReference type="Pfam" id="PF14316">
    <property type="entry name" value="DUF4381"/>
    <property type="match status" value="1"/>
</dbReference>
<dbReference type="EMBL" id="PIPJ01000003">
    <property type="protein sequence ID" value="RUO21160.1"/>
    <property type="molecule type" value="Genomic_DNA"/>
</dbReference>
<evidence type="ECO:0000256" key="1">
    <source>
        <dbReference type="SAM" id="Phobius"/>
    </source>
</evidence>
<keyword evidence="1" id="KW-0472">Membrane</keyword>
<accession>A0A432VWV6</accession>
<keyword evidence="3" id="KW-1185">Reference proteome</keyword>
<keyword evidence="1" id="KW-1133">Transmembrane helix</keyword>
<proteinExistence type="predicted"/>
<dbReference type="RefSeq" id="WP_126766752.1">
    <property type="nucleotide sequence ID" value="NZ_PIPJ01000003.1"/>
</dbReference>
<sequence>MDALADLNDIVPAESAHWWPLPWGYWLLAFVVVAFVIGVTYLLYQRQQKQRIYLAALKELANKPMTLTELSSLAKRAALQVWPQSEVAHLAGADWHRFLIDSMPSHERNDFAKRIAPFAELIYQPASEAQITEYRALVTLWLRLGLPKRRPHV</sequence>
<comment type="caution">
    <text evidence="2">The sequence shown here is derived from an EMBL/GenBank/DDBJ whole genome shotgun (WGS) entry which is preliminary data.</text>
</comment>
<dbReference type="InterPro" id="IPR025489">
    <property type="entry name" value="DUF4381"/>
</dbReference>
<name>A0A432VWV6_9GAMM</name>
<gene>
    <name evidence="2" type="ORF">CWE08_06105</name>
</gene>
<evidence type="ECO:0008006" key="4">
    <source>
        <dbReference type="Google" id="ProtNLM"/>
    </source>
</evidence>
<protein>
    <recommendedName>
        <fullName evidence="4">DUF4381 domain-containing protein</fullName>
    </recommendedName>
</protein>
<evidence type="ECO:0000313" key="2">
    <source>
        <dbReference type="EMBL" id="RUO21160.1"/>
    </source>
</evidence>